<dbReference type="InterPro" id="IPR023393">
    <property type="entry name" value="START-like_dom_sf"/>
</dbReference>
<feature type="chain" id="PRO_5046896454" description="START domain-containing protein" evidence="2">
    <location>
        <begin position="21"/>
        <end position="241"/>
    </location>
</feature>
<dbReference type="PIRSF" id="PIRSF039033">
    <property type="entry name" value="START_dom"/>
    <property type="match status" value="1"/>
</dbReference>
<dbReference type="EMBL" id="ARXX01000038">
    <property type="protein sequence ID" value="MBF5057166.1"/>
    <property type="molecule type" value="Genomic_DNA"/>
</dbReference>
<sequence>MRISARRLSLLLLLPLLAGAGTPPAEGEERQWRLISDRNGIQVYRPRAPAARLRAFRGVTRLPAGDEYALVALLEDYAAYPDWLHFVDGARPLERDRPGPRRLRLTTLMPWPLRNRDAVLEARVTQIHETSHQQVVVSLRNRPALLPPDPDYLRLPALTGELRFRRVAPDELEVRYELSLDPGGDIPDWLTNLLLREAPHFTLERLRRVVTRARYQGHYYPGLDLRGPGRPPSTQNVTKPQ</sequence>
<organism evidence="4 5">
    <name type="scientific">Alloalcanivorax profundimaris</name>
    <dbReference type="NCBI Taxonomy" id="2735259"/>
    <lineage>
        <taxon>Bacteria</taxon>
        <taxon>Pseudomonadati</taxon>
        <taxon>Pseudomonadota</taxon>
        <taxon>Gammaproteobacteria</taxon>
        <taxon>Oceanospirillales</taxon>
        <taxon>Alcanivoracaceae</taxon>
        <taxon>Alloalcanivorax</taxon>
    </lineage>
</organism>
<accession>A0ABS0ASQ4</accession>
<dbReference type="Gene3D" id="3.30.530.20">
    <property type="match status" value="1"/>
</dbReference>
<evidence type="ECO:0000259" key="3">
    <source>
        <dbReference type="PROSITE" id="PS50848"/>
    </source>
</evidence>
<reference evidence="4 5" key="1">
    <citation type="submission" date="2012-09" db="EMBL/GenBank/DDBJ databases">
        <title>Genome Sequence of alkane-degrading Bacterium Alcanivorax sp. 521-1.</title>
        <authorList>
            <person name="Lai Q."/>
            <person name="Shao Z."/>
        </authorList>
    </citation>
    <scope>NUCLEOTIDE SEQUENCE [LARGE SCALE GENOMIC DNA]</scope>
    <source>
        <strain evidence="4 5">521-1</strain>
    </source>
</reference>
<feature type="region of interest" description="Disordered" evidence="1">
    <location>
        <begin position="220"/>
        <end position="241"/>
    </location>
</feature>
<dbReference type="SUPFAM" id="SSF55961">
    <property type="entry name" value="Bet v1-like"/>
    <property type="match status" value="1"/>
</dbReference>
<feature type="domain" description="START" evidence="3">
    <location>
        <begin position="25"/>
        <end position="215"/>
    </location>
</feature>
<dbReference type="InterPro" id="IPR002913">
    <property type="entry name" value="START_lipid-bd_dom"/>
</dbReference>
<keyword evidence="5" id="KW-1185">Reference proteome</keyword>
<evidence type="ECO:0000313" key="5">
    <source>
        <dbReference type="Proteomes" id="UP000662703"/>
    </source>
</evidence>
<name>A0ABS0ASQ4_9GAMM</name>
<dbReference type="PROSITE" id="PS50848">
    <property type="entry name" value="START"/>
    <property type="match status" value="1"/>
</dbReference>
<proteinExistence type="predicted"/>
<evidence type="ECO:0000313" key="4">
    <source>
        <dbReference type="EMBL" id="MBF5057166.1"/>
    </source>
</evidence>
<comment type="caution">
    <text evidence="4">The sequence shown here is derived from an EMBL/GenBank/DDBJ whole genome shotgun (WGS) entry which is preliminary data.</text>
</comment>
<gene>
    <name evidence="4" type="ORF">Y5W_02460</name>
</gene>
<evidence type="ECO:0000256" key="1">
    <source>
        <dbReference type="SAM" id="MobiDB-lite"/>
    </source>
</evidence>
<dbReference type="RefSeq" id="WP_228548674.1">
    <property type="nucleotide sequence ID" value="NZ_ARXX01000038.1"/>
</dbReference>
<protein>
    <recommendedName>
        <fullName evidence="3">START domain-containing protein</fullName>
    </recommendedName>
</protein>
<keyword evidence="2" id="KW-0732">Signal</keyword>
<dbReference type="Proteomes" id="UP000662703">
    <property type="component" value="Unassembled WGS sequence"/>
</dbReference>
<dbReference type="InterPro" id="IPR028347">
    <property type="entry name" value="START_dom_prot"/>
</dbReference>
<evidence type="ECO:0000256" key="2">
    <source>
        <dbReference type="SAM" id="SignalP"/>
    </source>
</evidence>
<feature type="signal peptide" evidence="2">
    <location>
        <begin position="1"/>
        <end position="20"/>
    </location>
</feature>